<evidence type="ECO:0000256" key="5">
    <source>
        <dbReference type="ARBA" id="ARBA00022723"/>
    </source>
</evidence>
<accession>A0AAV7VFK1</accession>
<dbReference type="GO" id="GO:0005634">
    <property type="term" value="C:nucleus"/>
    <property type="evidence" value="ECO:0007669"/>
    <property type="project" value="UniProtKB-SubCell"/>
</dbReference>
<keyword evidence="6" id="KW-0378">Hydrolase</keyword>
<dbReference type="AlphaFoldDB" id="A0AAV7VFK1"/>
<evidence type="ECO:0000313" key="10">
    <source>
        <dbReference type="EMBL" id="KAJ1199621.1"/>
    </source>
</evidence>
<keyword evidence="4" id="KW-0540">Nuclease</keyword>
<feature type="region of interest" description="Disordered" evidence="8">
    <location>
        <begin position="301"/>
        <end position="333"/>
    </location>
</feature>
<dbReference type="PANTHER" id="PTHR22930">
    <property type="match status" value="1"/>
</dbReference>
<keyword evidence="11" id="KW-1185">Reference proteome</keyword>
<feature type="compositionally biased region" description="Acidic residues" evidence="8">
    <location>
        <begin position="309"/>
        <end position="320"/>
    </location>
</feature>
<dbReference type="GO" id="GO:0046872">
    <property type="term" value="F:metal ion binding"/>
    <property type="evidence" value="ECO:0007669"/>
    <property type="project" value="UniProtKB-KW"/>
</dbReference>
<dbReference type="EMBL" id="JANPWB010000003">
    <property type="protein sequence ID" value="KAJ1199621.1"/>
    <property type="molecule type" value="Genomic_DNA"/>
</dbReference>
<dbReference type="GO" id="GO:0016787">
    <property type="term" value="F:hydrolase activity"/>
    <property type="evidence" value="ECO:0007669"/>
    <property type="project" value="UniProtKB-KW"/>
</dbReference>
<proteinExistence type="inferred from homology"/>
<comment type="caution">
    <text evidence="10">The sequence shown here is derived from an EMBL/GenBank/DDBJ whole genome shotgun (WGS) entry which is preliminary data.</text>
</comment>
<dbReference type="Proteomes" id="UP001066276">
    <property type="component" value="Chromosome 2_1"/>
</dbReference>
<comment type="cofactor">
    <cofactor evidence="1">
        <name>a divalent metal cation</name>
        <dbReference type="ChEBI" id="CHEBI:60240"/>
    </cofactor>
</comment>
<evidence type="ECO:0000256" key="7">
    <source>
        <dbReference type="ARBA" id="ARBA00023242"/>
    </source>
</evidence>
<evidence type="ECO:0000256" key="3">
    <source>
        <dbReference type="ARBA" id="ARBA00006958"/>
    </source>
</evidence>
<evidence type="ECO:0000256" key="4">
    <source>
        <dbReference type="ARBA" id="ARBA00022722"/>
    </source>
</evidence>
<name>A0AAV7VFK1_PLEWA</name>
<comment type="similarity">
    <text evidence="3">Belongs to the HARBI1 family.</text>
</comment>
<evidence type="ECO:0000256" key="6">
    <source>
        <dbReference type="ARBA" id="ARBA00022801"/>
    </source>
</evidence>
<sequence length="333" mass="37665">MAVTSTAVTSAAVRTITTGIHRHWLLGPIGSNVNRCSIAPHRPLGHVRRWWNPLVYRPLVDLSTMEERHLIITYRFDRATIQELCTQLEPDLMSAIRHTTGIPPQVQVLSLLHFLASGSFQTTVAMASGMSQPMFSNVLSRVLSALLKHMRSYIVFPQVEDLPTVKGDFYALGHIPNIIVHDAYILRNSSIPYVMGQLQRHRVRLLGDSGYHNLSWLLTPVRNPRTRAEECYNEAHGQTRRVIERTFGLLKARFRCLHMTGGSLFYSPKKVCQIIVACCMIHNLALRQQVPFLQEDGPDGGVVAAVEPVDSDEDEAEEEDMQNRDSVIQQYFQ</sequence>
<dbReference type="PANTHER" id="PTHR22930:SF267">
    <property type="entry name" value="NUCLEASE HARBI1-RELATED"/>
    <property type="match status" value="1"/>
</dbReference>
<keyword evidence="5" id="KW-0479">Metal-binding</keyword>
<dbReference type="InterPro" id="IPR027806">
    <property type="entry name" value="HARBI1_dom"/>
</dbReference>
<evidence type="ECO:0000259" key="9">
    <source>
        <dbReference type="Pfam" id="PF13359"/>
    </source>
</evidence>
<evidence type="ECO:0000256" key="2">
    <source>
        <dbReference type="ARBA" id="ARBA00004123"/>
    </source>
</evidence>
<gene>
    <name evidence="10" type="ORF">NDU88_003454</name>
</gene>
<evidence type="ECO:0000256" key="8">
    <source>
        <dbReference type="SAM" id="MobiDB-lite"/>
    </source>
</evidence>
<protein>
    <recommendedName>
        <fullName evidence="9">DDE Tnp4 domain-containing protein</fullName>
    </recommendedName>
</protein>
<dbReference type="Pfam" id="PF13359">
    <property type="entry name" value="DDE_Tnp_4"/>
    <property type="match status" value="1"/>
</dbReference>
<evidence type="ECO:0000313" key="11">
    <source>
        <dbReference type="Proteomes" id="UP001066276"/>
    </source>
</evidence>
<comment type="subcellular location">
    <subcellularLocation>
        <location evidence="2">Nucleus</location>
    </subcellularLocation>
</comment>
<reference evidence="10" key="1">
    <citation type="journal article" date="2022" name="bioRxiv">
        <title>Sequencing and chromosome-scale assembly of the giantPleurodeles waltlgenome.</title>
        <authorList>
            <person name="Brown T."/>
            <person name="Elewa A."/>
            <person name="Iarovenko S."/>
            <person name="Subramanian E."/>
            <person name="Araus A.J."/>
            <person name="Petzold A."/>
            <person name="Susuki M."/>
            <person name="Suzuki K.-i.T."/>
            <person name="Hayashi T."/>
            <person name="Toyoda A."/>
            <person name="Oliveira C."/>
            <person name="Osipova E."/>
            <person name="Leigh N.D."/>
            <person name="Simon A."/>
            <person name="Yun M.H."/>
        </authorList>
    </citation>
    <scope>NUCLEOTIDE SEQUENCE</scope>
    <source>
        <strain evidence="10">20211129_DDA</strain>
        <tissue evidence="10">Liver</tissue>
    </source>
</reference>
<dbReference type="GO" id="GO:0004518">
    <property type="term" value="F:nuclease activity"/>
    <property type="evidence" value="ECO:0007669"/>
    <property type="project" value="UniProtKB-KW"/>
</dbReference>
<dbReference type="InterPro" id="IPR045249">
    <property type="entry name" value="HARBI1-like"/>
</dbReference>
<evidence type="ECO:0000256" key="1">
    <source>
        <dbReference type="ARBA" id="ARBA00001968"/>
    </source>
</evidence>
<keyword evidence="7" id="KW-0539">Nucleus</keyword>
<organism evidence="10 11">
    <name type="scientific">Pleurodeles waltl</name>
    <name type="common">Iberian ribbed newt</name>
    <dbReference type="NCBI Taxonomy" id="8319"/>
    <lineage>
        <taxon>Eukaryota</taxon>
        <taxon>Metazoa</taxon>
        <taxon>Chordata</taxon>
        <taxon>Craniata</taxon>
        <taxon>Vertebrata</taxon>
        <taxon>Euteleostomi</taxon>
        <taxon>Amphibia</taxon>
        <taxon>Batrachia</taxon>
        <taxon>Caudata</taxon>
        <taxon>Salamandroidea</taxon>
        <taxon>Salamandridae</taxon>
        <taxon>Pleurodelinae</taxon>
        <taxon>Pleurodeles</taxon>
    </lineage>
</organism>
<feature type="compositionally biased region" description="Polar residues" evidence="8">
    <location>
        <begin position="324"/>
        <end position="333"/>
    </location>
</feature>
<feature type="domain" description="DDE Tnp4" evidence="9">
    <location>
        <begin position="180"/>
        <end position="283"/>
    </location>
</feature>